<dbReference type="Pfam" id="PF00072">
    <property type="entry name" value="Response_reg"/>
    <property type="match status" value="1"/>
</dbReference>
<evidence type="ECO:0000256" key="6">
    <source>
        <dbReference type="SAM" id="Phobius"/>
    </source>
</evidence>
<proteinExistence type="predicted"/>
<dbReference type="PANTHER" id="PTHR45339">
    <property type="entry name" value="HYBRID SIGNAL TRANSDUCTION HISTIDINE KINASE J"/>
    <property type="match status" value="1"/>
</dbReference>
<keyword evidence="6" id="KW-1133">Transmembrane helix</keyword>
<dbReference type="SUPFAM" id="SSF52172">
    <property type="entry name" value="CheY-like"/>
    <property type="match status" value="1"/>
</dbReference>
<feature type="domain" description="Histidine kinase" evidence="7">
    <location>
        <begin position="213"/>
        <end position="449"/>
    </location>
</feature>
<dbReference type="AlphaFoldDB" id="A0A1T1H9E6"/>
<organism evidence="9 10">
    <name type="scientific">Oceanospirillum linum</name>
    <dbReference type="NCBI Taxonomy" id="966"/>
    <lineage>
        <taxon>Bacteria</taxon>
        <taxon>Pseudomonadati</taxon>
        <taxon>Pseudomonadota</taxon>
        <taxon>Gammaproteobacteria</taxon>
        <taxon>Oceanospirillales</taxon>
        <taxon>Oceanospirillaceae</taxon>
        <taxon>Oceanospirillum</taxon>
    </lineage>
</organism>
<gene>
    <name evidence="9" type="ORF">BTA35_0214095</name>
</gene>
<dbReference type="PANTHER" id="PTHR45339:SF1">
    <property type="entry name" value="HYBRID SIGNAL TRANSDUCTION HISTIDINE KINASE J"/>
    <property type="match status" value="1"/>
</dbReference>
<dbReference type="CDD" id="cd00082">
    <property type="entry name" value="HisKA"/>
    <property type="match status" value="1"/>
</dbReference>
<comment type="catalytic activity">
    <reaction evidence="1">
        <text>ATP + protein L-histidine = ADP + protein N-phospho-L-histidine.</text>
        <dbReference type="EC" id="2.7.13.3"/>
    </reaction>
</comment>
<evidence type="ECO:0000256" key="4">
    <source>
        <dbReference type="ARBA" id="ARBA00023012"/>
    </source>
</evidence>
<dbReference type="Gene3D" id="3.40.50.2300">
    <property type="match status" value="1"/>
</dbReference>
<dbReference type="SUPFAM" id="SSF47384">
    <property type="entry name" value="Homodimeric domain of signal transducing histidine kinase"/>
    <property type="match status" value="1"/>
</dbReference>
<dbReference type="InterPro" id="IPR003661">
    <property type="entry name" value="HisK_dim/P_dom"/>
</dbReference>
<evidence type="ECO:0000313" key="9">
    <source>
        <dbReference type="EMBL" id="OOV86340.1"/>
    </source>
</evidence>
<dbReference type="GO" id="GO:0000155">
    <property type="term" value="F:phosphorelay sensor kinase activity"/>
    <property type="evidence" value="ECO:0007669"/>
    <property type="project" value="InterPro"/>
</dbReference>
<dbReference type="InterPro" id="IPR036097">
    <property type="entry name" value="HisK_dim/P_sf"/>
</dbReference>
<comment type="caution">
    <text evidence="9">The sequence shown here is derived from an EMBL/GenBank/DDBJ whole genome shotgun (WGS) entry which is preliminary data.</text>
</comment>
<dbReference type="InterPro" id="IPR001789">
    <property type="entry name" value="Sig_transdc_resp-reg_receiver"/>
</dbReference>
<feature type="modified residue" description="4-aspartylphosphate" evidence="5">
    <location>
        <position position="525"/>
    </location>
</feature>
<dbReference type="InterPro" id="IPR004358">
    <property type="entry name" value="Sig_transdc_His_kin-like_C"/>
</dbReference>
<feature type="domain" description="Response regulatory" evidence="8">
    <location>
        <begin position="476"/>
        <end position="593"/>
    </location>
</feature>
<dbReference type="InterPro" id="IPR003594">
    <property type="entry name" value="HATPase_dom"/>
</dbReference>
<accession>A0A1T1H9E6</accession>
<protein>
    <recommendedName>
        <fullName evidence="2">histidine kinase</fullName>
        <ecNumber evidence="2">2.7.13.3</ecNumber>
    </recommendedName>
</protein>
<keyword evidence="3 5" id="KW-0597">Phosphoprotein</keyword>
<dbReference type="SMART" id="SM00388">
    <property type="entry name" value="HisKA"/>
    <property type="match status" value="1"/>
</dbReference>
<reference evidence="9" key="1">
    <citation type="submission" date="2017-02" db="EMBL/GenBank/DDBJ databases">
        <title>Draft Genome Sequence of the Salt Water Bacterium Oceanospirillum linum ATCC 11336.</title>
        <authorList>
            <person name="Trachtenberg A.M."/>
            <person name="Carney J.G."/>
            <person name="Linnane J.D."/>
            <person name="Rheaume B.A."/>
            <person name="Pitts N.L."/>
            <person name="Mykles D.L."/>
            <person name="Maclea K.S."/>
        </authorList>
    </citation>
    <scope>NUCLEOTIDE SEQUENCE [LARGE SCALE GENOMIC DNA]</scope>
    <source>
        <strain evidence="9">ATCC 11336</strain>
    </source>
</reference>
<evidence type="ECO:0000313" key="10">
    <source>
        <dbReference type="Proteomes" id="UP000190064"/>
    </source>
</evidence>
<dbReference type="CDD" id="cd16922">
    <property type="entry name" value="HATPase_EvgS-ArcB-TorS-like"/>
    <property type="match status" value="1"/>
</dbReference>
<dbReference type="InterPro" id="IPR011006">
    <property type="entry name" value="CheY-like_superfamily"/>
</dbReference>
<dbReference type="Gene3D" id="1.10.287.130">
    <property type="match status" value="1"/>
</dbReference>
<dbReference type="Pfam" id="PF02518">
    <property type="entry name" value="HATPase_c"/>
    <property type="match status" value="1"/>
</dbReference>
<dbReference type="CDD" id="cd17546">
    <property type="entry name" value="REC_hyHK_CKI1_RcsC-like"/>
    <property type="match status" value="1"/>
</dbReference>
<keyword evidence="10" id="KW-1185">Reference proteome</keyword>
<dbReference type="SMART" id="SM00448">
    <property type="entry name" value="REC"/>
    <property type="match status" value="1"/>
</dbReference>
<dbReference type="PROSITE" id="PS50110">
    <property type="entry name" value="RESPONSE_REGULATORY"/>
    <property type="match status" value="1"/>
</dbReference>
<dbReference type="Proteomes" id="UP000190064">
    <property type="component" value="Unassembled WGS sequence"/>
</dbReference>
<dbReference type="InterPro" id="IPR036890">
    <property type="entry name" value="HATPase_C_sf"/>
</dbReference>
<evidence type="ECO:0000256" key="3">
    <source>
        <dbReference type="ARBA" id="ARBA00022553"/>
    </source>
</evidence>
<name>A0A1T1H9E6_OCELI</name>
<dbReference type="EMBL" id="MTSD02000007">
    <property type="protein sequence ID" value="OOV86340.1"/>
    <property type="molecule type" value="Genomic_DNA"/>
</dbReference>
<dbReference type="SUPFAM" id="SSF55874">
    <property type="entry name" value="ATPase domain of HSP90 chaperone/DNA topoisomerase II/histidine kinase"/>
    <property type="match status" value="1"/>
</dbReference>
<keyword evidence="6" id="KW-0812">Transmembrane</keyword>
<dbReference type="Gene3D" id="3.30.565.10">
    <property type="entry name" value="Histidine kinase-like ATPase, C-terminal domain"/>
    <property type="match status" value="1"/>
</dbReference>
<evidence type="ECO:0000256" key="2">
    <source>
        <dbReference type="ARBA" id="ARBA00012438"/>
    </source>
</evidence>
<dbReference type="EC" id="2.7.13.3" evidence="2"/>
<evidence type="ECO:0000256" key="1">
    <source>
        <dbReference type="ARBA" id="ARBA00000085"/>
    </source>
</evidence>
<dbReference type="PRINTS" id="PR00344">
    <property type="entry name" value="BCTRLSENSOR"/>
</dbReference>
<keyword evidence="4" id="KW-0902">Two-component regulatory system</keyword>
<feature type="transmembrane region" description="Helical" evidence="6">
    <location>
        <begin position="165"/>
        <end position="188"/>
    </location>
</feature>
<dbReference type="Pfam" id="PF00512">
    <property type="entry name" value="HisKA"/>
    <property type="match status" value="1"/>
</dbReference>
<dbReference type="PROSITE" id="PS50109">
    <property type="entry name" value="HIS_KIN"/>
    <property type="match status" value="1"/>
</dbReference>
<evidence type="ECO:0000259" key="8">
    <source>
        <dbReference type="PROSITE" id="PS50110"/>
    </source>
</evidence>
<dbReference type="FunFam" id="3.30.565.10:FF:000010">
    <property type="entry name" value="Sensor histidine kinase RcsC"/>
    <property type="match status" value="1"/>
</dbReference>
<evidence type="ECO:0000256" key="5">
    <source>
        <dbReference type="PROSITE-ProRule" id="PRU00169"/>
    </source>
</evidence>
<dbReference type="SMART" id="SM00387">
    <property type="entry name" value="HATPase_c"/>
    <property type="match status" value="1"/>
</dbReference>
<dbReference type="STRING" id="966.BTA35_0214095"/>
<dbReference type="InterPro" id="IPR005467">
    <property type="entry name" value="His_kinase_dom"/>
</dbReference>
<evidence type="ECO:0000259" key="7">
    <source>
        <dbReference type="PROSITE" id="PS50109"/>
    </source>
</evidence>
<sequence length="601" mass="67156">MVLALSLIVLVFFIAASLFRLEREIEEFSMLTKDERYWNSTRIEVELLRLINELNTFIVTPSADQSDDVSFRMEILWSRINIISSGTTRQLIEQLDGDILAEVEHLQTIMINLEDDLETLTPEQAKRYVERMQSFIPRFMHSSRTIASAISETESRFAVKVQENYRWVVFLLISILAVAGIFTLINYLELRRNQRLALKAEAANQSKSYFLSNMSHEIRTPLNGILGSIALLKMEKEIQKLPGTASLLEDINASGEALLNLINNVLDLSRLQQKKMPIEAKAFDLILCAKNARSVINASLTEKKLDFVLDIAPNQPQEIISDPLRLQQVMINLLGNAVKFTETGCITLRIRLILPDTPLEQASSASMERIESTLHIEIEDTGIGISEDVQKQLFTPFTQADSSITRHYGGSGLGLSLCREIIAAMNGQVGVQSTPGQGSVFWFNIPVQIKQEQLIASSARGQIPSEISSVALESESVLVVEDNPVNAKLITTILSRMGYETELAENGRIALEMCHGKKYSLIMMDCQMPVMDGLTCSQEIRRGSGPNRNTAIVALTANVMTVDRQSCLDAGMQDFLAKPLDMSLLQQSLKRWNGTPVTDKQ</sequence>
<keyword evidence="6" id="KW-0472">Membrane</keyword>